<protein>
    <submittedName>
        <fullName evidence="1">Uncharacterized protein</fullName>
    </submittedName>
</protein>
<organism evidence="1">
    <name type="scientific">viral metagenome</name>
    <dbReference type="NCBI Taxonomy" id="1070528"/>
    <lineage>
        <taxon>unclassified sequences</taxon>
        <taxon>metagenomes</taxon>
        <taxon>organismal metagenomes</taxon>
    </lineage>
</organism>
<accession>A0A6C0CQ21</accession>
<reference evidence="1" key="1">
    <citation type="journal article" date="2020" name="Nature">
        <title>Giant virus diversity and host interactions through global metagenomics.</title>
        <authorList>
            <person name="Schulz F."/>
            <person name="Roux S."/>
            <person name="Paez-Espino D."/>
            <person name="Jungbluth S."/>
            <person name="Walsh D.A."/>
            <person name="Denef V.J."/>
            <person name="McMahon K.D."/>
            <person name="Konstantinidis K.T."/>
            <person name="Eloe-Fadrosh E.A."/>
            <person name="Kyrpides N.C."/>
            <person name="Woyke T."/>
        </authorList>
    </citation>
    <scope>NUCLEOTIDE SEQUENCE</scope>
    <source>
        <strain evidence="1">GVMAG-M-3300021389-45</strain>
    </source>
</reference>
<dbReference type="AlphaFoldDB" id="A0A6C0CQ21"/>
<sequence>MFTCDTSIQEKEDGSAVATVNLCPRALRILKYRNGVPKEVFDLIYKQVESDANAIVQIAINSALASGTELPSTNKQEILDYKLTRND</sequence>
<proteinExistence type="predicted"/>
<evidence type="ECO:0000313" key="1">
    <source>
        <dbReference type="EMBL" id="QHT05789.1"/>
    </source>
</evidence>
<name>A0A6C0CQ21_9ZZZZ</name>
<dbReference type="EMBL" id="MN739459">
    <property type="protein sequence ID" value="QHT05789.1"/>
    <property type="molecule type" value="Genomic_DNA"/>
</dbReference>